<dbReference type="AlphaFoldDB" id="A0A133XNU1"/>
<dbReference type="STRING" id="281362.AT959_01425"/>
<comment type="caution">
    <text evidence="1">The sequence shown here is derived from an EMBL/GenBank/DDBJ whole genome shotgun (WGS) entry which is preliminary data.</text>
</comment>
<gene>
    <name evidence="1" type="ORF">AT959_01425</name>
</gene>
<keyword evidence="2" id="KW-1185">Reference proteome</keyword>
<reference evidence="1 2" key="1">
    <citation type="submission" date="2015-12" db="EMBL/GenBank/DDBJ databases">
        <title>Nitrous oxide reduction kinetics distinguish bacteria harboring typical versus atypical NosZ.</title>
        <authorList>
            <person name="Yoon S."/>
            <person name="Nissen S."/>
            <person name="Park D."/>
            <person name="Sanford R.A."/>
            <person name="Loeffler F.E."/>
        </authorList>
    </citation>
    <scope>NUCLEOTIDE SEQUENCE [LARGE SCALE GENOMIC DNA]</scope>
    <source>
        <strain evidence="1 2">ATCC BAA-841</strain>
    </source>
</reference>
<proteinExistence type="predicted"/>
<sequence length="72" mass="7739">MKGLFSPKEAPLSEIARAKSLISAVDRGGIPLNAAKVNAIARDLGLEVSRQAPVEETIQRIRAALGRINHHD</sequence>
<dbReference type="EMBL" id="LODL01000005">
    <property type="protein sequence ID" value="KXB32596.1"/>
    <property type="molecule type" value="Genomic_DNA"/>
</dbReference>
<accession>A0A133XNU1</accession>
<dbReference type="Proteomes" id="UP000070186">
    <property type="component" value="Unassembled WGS sequence"/>
</dbReference>
<evidence type="ECO:0000313" key="1">
    <source>
        <dbReference type="EMBL" id="KXB32596.1"/>
    </source>
</evidence>
<name>A0A133XNU1_9RHOO</name>
<organism evidence="1 2">
    <name type="scientific">Dechloromonas denitrificans</name>
    <dbReference type="NCBI Taxonomy" id="281362"/>
    <lineage>
        <taxon>Bacteria</taxon>
        <taxon>Pseudomonadati</taxon>
        <taxon>Pseudomonadota</taxon>
        <taxon>Betaproteobacteria</taxon>
        <taxon>Rhodocyclales</taxon>
        <taxon>Azonexaceae</taxon>
        <taxon>Dechloromonas</taxon>
    </lineage>
</organism>
<protein>
    <submittedName>
        <fullName evidence="1">Uncharacterized protein</fullName>
    </submittedName>
</protein>
<evidence type="ECO:0000313" key="2">
    <source>
        <dbReference type="Proteomes" id="UP000070186"/>
    </source>
</evidence>